<sequence length="111" mass="13192">MSCLVNGEEYIIISKTKYKNKIQVKIYSGIYYGDYYNSMQYLFGDVGITNKPYNVKYAIKPLKIFTSTEQYIKLKEIKQILEKSERAKANMEQRSLNIILKRLVNEEFEWP</sequence>
<reference evidence="1" key="1">
    <citation type="journal article" date="2020" name="Nature">
        <title>Giant virus diversity and host interactions through global metagenomics.</title>
        <authorList>
            <person name="Schulz F."/>
            <person name="Roux S."/>
            <person name="Paez-Espino D."/>
            <person name="Jungbluth S."/>
            <person name="Walsh D.A."/>
            <person name="Denef V.J."/>
            <person name="McMahon K.D."/>
            <person name="Konstantinidis K.T."/>
            <person name="Eloe-Fadrosh E.A."/>
            <person name="Kyrpides N.C."/>
            <person name="Woyke T."/>
        </authorList>
    </citation>
    <scope>NUCLEOTIDE SEQUENCE</scope>
    <source>
        <strain evidence="1">GVMAG-M-3300023174-107</strain>
    </source>
</reference>
<proteinExistence type="predicted"/>
<accession>A0A6C0D0B3</accession>
<dbReference type="EMBL" id="MN739521">
    <property type="protein sequence ID" value="QHT10506.1"/>
    <property type="molecule type" value="Genomic_DNA"/>
</dbReference>
<evidence type="ECO:0000313" key="1">
    <source>
        <dbReference type="EMBL" id="QHT10506.1"/>
    </source>
</evidence>
<protein>
    <submittedName>
        <fullName evidence="1">Uncharacterized protein</fullName>
    </submittedName>
</protein>
<organism evidence="1">
    <name type="scientific">viral metagenome</name>
    <dbReference type="NCBI Taxonomy" id="1070528"/>
    <lineage>
        <taxon>unclassified sequences</taxon>
        <taxon>metagenomes</taxon>
        <taxon>organismal metagenomes</taxon>
    </lineage>
</organism>
<dbReference type="AlphaFoldDB" id="A0A6C0D0B3"/>
<name>A0A6C0D0B3_9ZZZZ</name>